<proteinExistence type="predicted"/>
<protein>
    <recommendedName>
        <fullName evidence="3">ABC transporter ATP-binding protein</fullName>
    </recommendedName>
</protein>
<evidence type="ECO:0000313" key="2">
    <source>
        <dbReference type="Proteomes" id="UP001597192"/>
    </source>
</evidence>
<name>A0ABW4CQM0_9LACO</name>
<organism evidence="1 2">
    <name type="scientific">Lacticaseibacillus yichunensis</name>
    <dbReference type="NCBI Taxonomy" id="2486015"/>
    <lineage>
        <taxon>Bacteria</taxon>
        <taxon>Bacillati</taxon>
        <taxon>Bacillota</taxon>
        <taxon>Bacilli</taxon>
        <taxon>Lactobacillales</taxon>
        <taxon>Lactobacillaceae</taxon>
        <taxon>Lacticaseibacillus</taxon>
    </lineage>
</organism>
<dbReference type="EMBL" id="JBHTOG010000038">
    <property type="protein sequence ID" value="MFD1432514.1"/>
    <property type="molecule type" value="Genomic_DNA"/>
</dbReference>
<dbReference type="InterPro" id="IPR027417">
    <property type="entry name" value="P-loop_NTPase"/>
</dbReference>
<reference evidence="2" key="1">
    <citation type="journal article" date="2019" name="Int. J. Syst. Evol. Microbiol.">
        <title>The Global Catalogue of Microorganisms (GCM) 10K type strain sequencing project: providing services to taxonomists for standard genome sequencing and annotation.</title>
        <authorList>
            <consortium name="The Broad Institute Genomics Platform"/>
            <consortium name="The Broad Institute Genome Sequencing Center for Infectious Disease"/>
            <person name="Wu L."/>
            <person name="Ma J."/>
        </authorList>
    </citation>
    <scope>NUCLEOTIDE SEQUENCE [LARGE SCALE GENOMIC DNA]</scope>
    <source>
        <strain evidence="2">CCM 8947</strain>
    </source>
</reference>
<keyword evidence="2" id="KW-1185">Reference proteome</keyword>
<gene>
    <name evidence="1" type="ORF">ACFQ47_07435</name>
</gene>
<feature type="non-terminal residue" evidence="1">
    <location>
        <position position="1"/>
    </location>
</feature>
<sequence length="82" mass="9251">NLSFPVQIYYQHQEYGGLVEQPLLRLPTHSILLLDEVTSGLSSSSAIRIQSKLLALPDKTIVLVTHQEYPELSEFLDQTITL</sequence>
<evidence type="ECO:0008006" key="3">
    <source>
        <dbReference type="Google" id="ProtNLM"/>
    </source>
</evidence>
<comment type="caution">
    <text evidence="1">The sequence shown here is derived from an EMBL/GenBank/DDBJ whole genome shotgun (WGS) entry which is preliminary data.</text>
</comment>
<dbReference type="Gene3D" id="3.40.50.300">
    <property type="entry name" value="P-loop containing nucleotide triphosphate hydrolases"/>
    <property type="match status" value="1"/>
</dbReference>
<dbReference type="Proteomes" id="UP001597192">
    <property type="component" value="Unassembled WGS sequence"/>
</dbReference>
<accession>A0ABW4CQM0</accession>
<evidence type="ECO:0000313" key="1">
    <source>
        <dbReference type="EMBL" id="MFD1432514.1"/>
    </source>
</evidence>
<dbReference type="SUPFAM" id="SSF52540">
    <property type="entry name" value="P-loop containing nucleoside triphosphate hydrolases"/>
    <property type="match status" value="1"/>
</dbReference>